<dbReference type="InterPro" id="IPR000983">
    <property type="entry name" value="Bac_GSPG_pilin"/>
</dbReference>
<feature type="region of interest" description="Disordered" evidence="10">
    <location>
        <begin position="124"/>
        <end position="144"/>
    </location>
</feature>
<evidence type="ECO:0000256" key="4">
    <source>
        <dbReference type="ARBA" id="ARBA00022475"/>
    </source>
</evidence>
<keyword evidence="4" id="KW-1003">Cell membrane</keyword>
<keyword evidence="7 11" id="KW-0812">Transmembrane</keyword>
<dbReference type="GO" id="GO:0005886">
    <property type="term" value="C:plasma membrane"/>
    <property type="evidence" value="ECO:0007669"/>
    <property type="project" value="UniProtKB-SubCell"/>
</dbReference>
<dbReference type="GO" id="GO:0015628">
    <property type="term" value="P:protein secretion by the type II secretion system"/>
    <property type="evidence" value="ECO:0007669"/>
    <property type="project" value="InterPro"/>
</dbReference>
<dbReference type="Pfam" id="PF07963">
    <property type="entry name" value="N_methyl"/>
    <property type="match status" value="1"/>
</dbReference>
<protein>
    <recommendedName>
        <fullName evidence="3">Type II secretion system core protein G</fullName>
    </recommendedName>
</protein>
<feature type="domain" description="Type II secretion system protein GspG C-terminal" evidence="12">
    <location>
        <begin position="38"/>
        <end position="137"/>
    </location>
</feature>
<dbReference type="Gene3D" id="3.30.700.10">
    <property type="entry name" value="Glycoprotein, Type 4 Pilin"/>
    <property type="match status" value="1"/>
</dbReference>
<name>A0A317CJL4_9GAMM</name>
<evidence type="ECO:0000256" key="7">
    <source>
        <dbReference type="ARBA" id="ARBA00022692"/>
    </source>
</evidence>
<dbReference type="GO" id="GO:0015627">
    <property type="term" value="C:type II protein secretion system complex"/>
    <property type="evidence" value="ECO:0007669"/>
    <property type="project" value="InterPro"/>
</dbReference>
<evidence type="ECO:0000259" key="12">
    <source>
        <dbReference type="Pfam" id="PF08334"/>
    </source>
</evidence>
<dbReference type="InterPro" id="IPR013545">
    <property type="entry name" value="T2SS_protein-GspG_C"/>
</dbReference>
<evidence type="ECO:0000256" key="10">
    <source>
        <dbReference type="SAM" id="MobiDB-lite"/>
    </source>
</evidence>
<dbReference type="PROSITE" id="PS00409">
    <property type="entry name" value="PROKAR_NTER_METHYL"/>
    <property type="match status" value="1"/>
</dbReference>
<evidence type="ECO:0000256" key="9">
    <source>
        <dbReference type="ARBA" id="ARBA00023136"/>
    </source>
</evidence>
<keyword evidence="6" id="KW-0997">Cell inner membrane</keyword>
<comment type="subcellular location">
    <subcellularLocation>
        <location evidence="1">Cell inner membrane</location>
        <topology evidence="1">Single-pass membrane protein</topology>
    </subcellularLocation>
</comment>
<dbReference type="AlphaFoldDB" id="A0A317CJL4"/>
<dbReference type="Proteomes" id="UP000245506">
    <property type="component" value="Unassembled WGS sequence"/>
</dbReference>
<reference evidence="13 14" key="1">
    <citation type="submission" date="2018-05" db="EMBL/GenBank/DDBJ databases">
        <title>Leucothrix arctica sp. nov., isolated from Arctic seawater.</title>
        <authorList>
            <person name="Choi A."/>
            <person name="Baek K."/>
        </authorList>
    </citation>
    <scope>NUCLEOTIDE SEQUENCE [LARGE SCALE GENOMIC DNA]</scope>
    <source>
        <strain evidence="13 14">IMCC9719</strain>
    </source>
</reference>
<organism evidence="13 14">
    <name type="scientific">Leucothrix arctica</name>
    <dbReference type="NCBI Taxonomy" id="1481894"/>
    <lineage>
        <taxon>Bacteria</taxon>
        <taxon>Pseudomonadati</taxon>
        <taxon>Pseudomonadota</taxon>
        <taxon>Gammaproteobacteria</taxon>
        <taxon>Thiotrichales</taxon>
        <taxon>Thiotrichaceae</taxon>
        <taxon>Leucothrix</taxon>
    </lineage>
</organism>
<evidence type="ECO:0000256" key="8">
    <source>
        <dbReference type="ARBA" id="ARBA00022989"/>
    </source>
</evidence>
<dbReference type="NCBIfam" id="TIGR01710">
    <property type="entry name" value="typeII_sec_gspG"/>
    <property type="match status" value="1"/>
</dbReference>
<keyword evidence="9 11" id="KW-0472">Membrane</keyword>
<evidence type="ECO:0000256" key="2">
    <source>
        <dbReference type="ARBA" id="ARBA00009984"/>
    </source>
</evidence>
<keyword evidence="8 11" id="KW-1133">Transmembrane helix</keyword>
<dbReference type="NCBIfam" id="TIGR02532">
    <property type="entry name" value="IV_pilin_GFxxxE"/>
    <property type="match status" value="1"/>
</dbReference>
<gene>
    <name evidence="13" type="primary">gspG</name>
    <name evidence="13" type="ORF">DKT75_02920</name>
</gene>
<dbReference type="InterPro" id="IPR010054">
    <property type="entry name" value="Type2_sec_GspG"/>
</dbReference>
<evidence type="ECO:0000256" key="3">
    <source>
        <dbReference type="ARBA" id="ARBA00020042"/>
    </source>
</evidence>
<sequence length="144" mass="16146">MRTNNIRRLSLQKGFTLLEIIVVVTIIAIIGAIVAPNIIDKFSGVQEDVARTEIKRIKSTLGFYKLENFNLPSTEQGLEALVTKPSGSPEPSARWKKQLESVPTDPWGNPYQYLNPGTHEDIDIFSYGQDGRKSDDDIGSWQLK</sequence>
<dbReference type="EMBL" id="QGKL01000010">
    <property type="protein sequence ID" value="PWQ98775.1"/>
    <property type="molecule type" value="Genomic_DNA"/>
</dbReference>
<comment type="similarity">
    <text evidence="2">Belongs to the GSP G family.</text>
</comment>
<feature type="transmembrane region" description="Helical" evidence="11">
    <location>
        <begin position="20"/>
        <end position="39"/>
    </location>
</feature>
<dbReference type="SUPFAM" id="SSF54523">
    <property type="entry name" value="Pili subunits"/>
    <property type="match status" value="1"/>
</dbReference>
<comment type="caution">
    <text evidence="13">The sequence shown here is derived from an EMBL/GenBank/DDBJ whole genome shotgun (WGS) entry which is preliminary data.</text>
</comment>
<evidence type="ECO:0000313" key="14">
    <source>
        <dbReference type="Proteomes" id="UP000245506"/>
    </source>
</evidence>
<evidence type="ECO:0000256" key="5">
    <source>
        <dbReference type="ARBA" id="ARBA00022481"/>
    </source>
</evidence>
<evidence type="ECO:0000256" key="1">
    <source>
        <dbReference type="ARBA" id="ARBA00004377"/>
    </source>
</evidence>
<dbReference type="PRINTS" id="PR00813">
    <property type="entry name" value="BCTERIALGSPG"/>
</dbReference>
<proteinExistence type="inferred from homology"/>
<dbReference type="RefSeq" id="WP_109821931.1">
    <property type="nucleotide sequence ID" value="NZ_QGKL01000010.1"/>
</dbReference>
<dbReference type="InterPro" id="IPR012902">
    <property type="entry name" value="N_methyl_site"/>
</dbReference>
<dbReference type="OrthoDB" id="9795612at2"/>
<accession>A0A317CJL4</accession>
<keyword evidence="5" id="KW-0488">Methylation</keyword>
<evidence type="ECO:0000313" key="13">
    <source>
        <dbReference type="EMBL" id="PWQ98775.1"/>
    </source>
</evidence>
<dbReference type="Pfam" id="PF08334">
    <property type="entry name" value="T2SSG"/>
    <property type="match status" value="1"/>
</dbReference>
<evidence type="ECO:0000256" key="11">
    <source>
        <dbReference type="SAM" id="Phobius"/>
    </source>
</evidence>
<keyword evidence="14" id="KW-1185">Reference proteome</keyword>
<dbReference type="InterPro" id="IPR045584">
    <property type="entry name" value="Pilin-like"/>
</dbReference>
<evidence type="ECO:0000256" key="6">
    <source>
        <dbReference type="ARBA" id="ARBA00022519"/>
    </source>
</evidence>